<organism evidence="3 4">
    <name type="scientific">Elysia marginata</name>
    <dbReference type="NCBI Taxonomy" id="1093978"/>
    <lineage>
        <taxon>Eukaryota</taxon>
        <taxon>Metazoa</taxon>
        <taxon>Spiralia</taxon>
        <taxon>Lophotrochozoa</taxon>
        <taxon>Mollusca</taxon>
        <taxon>Gastropoda</taxon>
        <taxon>Heterobranchia</taxon>
        <taxon>Euthyneura</taxon>
        <taxon>Panpulmonata</taxon>
        <taxon>Sacoglossa</taxon>
        <taxon>Placobranchoidea</taxon>
        <taxon>Plakobranchidae</taxon>
        <taxon>Elysia</taxon>
    </lineage>
</organism>
<sequence length="254" mass="29945">MGRERFLSILAFFHIANNASFVPYGAENHDPIHKIRPFVNHLNTIFKEVYQPEREVCIDEAMIPFKGRSKFKVYMTDKPTKWGFKLYELCESRSGYVWNLEMYCADKRISNKPVDVTMSLINPLLDKGYRLYCDNYYCCHELLNRLEGRGMMLIGTCRKNRVGMPADLFLQKQRPCDFDYRRNGQLIVTRWFDKRKVTTVSTIHQPQLREAAGRFEVKRKTLAVIDYTRGSAADPVEPEIPPSGRRRRQRLFRM</sequence>
<evidence type="ECO:0000313" key="4">
    <source>
        <dbReference type="Proteomes" id="UP000762676"/>
    </source>
</evidence>
<keyword evidence="4" id="KW-1185">Reference proteome</keyword>
<feature type="domain" description="PiggyBac transposable element-derived protein" evidence="2">
    <location>
        <begin position="1"/>
        <end position="228"/>
    </location>
</feature>
<evidence type="ECO:0000259" key="2">
    <source>
        <dbReference type="Pfam" id="PF13843"/>
    </source>
</evidence>
<comment type="caution">
    <text evidence="3">The sequence shown here is derived from an EMBL/GenBank/DDBJ whole genome shotgun (WGS) entry which is preliminary data.</text>
</comment>
<feature type="compositionally biased region" description="Basic residues" evidence="1">
    <location>
        <begin position="244"/>
        <end position="254"/>
    </location>
</feature>
<name>A0AAV4FVW2_9GAST</name>
<dbReference type="PANTHER" id="PTHR46599:SF3">
    <property type="entry name" value="PIGGYBAC TRANSPOSABLE ELEMENT-DERIVED PROTEIN 4"/>
    <property type="match status" value="1"/>
</dbReference>
<evidence type="ECO:0000256" key="1">
    <source>
        <dbReference type="SAM" id="MobiDB-lite"/>
    </source>
</evidence>
<dbReference type="Pfam" id="PF13843">
    <property type="entry name" value="DDE_Tnp_1_7"/>
    <property type="match status" value="1"/>
</dbReference>
<dbReference type="AlphaFoldDB" id="A0AAV4FVW2"/>
<protein>
    <submittedName>
        <fullName evidence="3">PiggyBac transposable element-derived protein 4-like</fullName>
    </submittedName>
</protein>
<gene>
    <name evidence="3" type="ORF">ElyMa_005814600</name>
</gene>
<dbReference type="Proteomes" id="UP000762676">
    <property type="component" value="Unassembled WGS sequence"/>
</dbReference>
<accession>A0AAV4FVW2</accession>
<reference evidence="3 4" key="1">
    <citation type="journal article" date="2021" name="Elife">
        <title>Chloroplast acquisition without the gene transfer in kleptoplastic sea slugs, Plakobranchus ocellatus.</title>
        <authorList>
            <person name="Maeda T."/>
            <person name="Takahashi S."/>
            <person name="Yoshida T."/>
            <person name="Shimamura S."/>
            <person name="Takaki Y."/>
            <person name="Nagai Y."/>
            <person name="Toyoda A."/>
            <person name="Suzuki Y."/>
            <person name="Arimoto A."/>
            <person name="Ishii H."/>
            <person name="Satoh N."/>
            <person name="Nishiyama T."/>
            <person name="Hasebe M."/>
            <person name="Maruyama T."/>
            <person name="Minagawa J."/>
            <person name="Obokata J."/>
            <person name="Shigenobu S."/>
        </authorList>
    </citation>
    <scope>NUCLEOTIDE SEQUENCE [LARGE SCALE GENOMIC DNA]</scope>
</reference>
<dbReference type="InterPro" id="IPR029526">
    <property type="entry name" value="PGBD"/>
</dbReference>
<dbReference type="PANTHER" id="PTHR46599">
    <property type="entry name" value="PIGGYBAC TRANSPOSABLE ELEMENT-DERIVED PROTEIN 4"/>
    <property type="match status" value="1"/>
</dbReference>
<dbReference type="EMBL" id="BMAT01011674">
    <property type="protein sequence ID" value="GFR77036.1"/>
    <property type="molecule type" value="Genomic_DNA"/>
</dbReference>
<evidence type="ECO:0000313" key="3">
    <source>
        <dbReference type="EMBL" id="GFR77036.1"/>
    </source>
</evidence>
<feature type="region of interest" description="Disordered" evidence="1">
    <location>
        <begin position="233"/>
        <end position="254"/>
    </location>
</feature>
<proteinExistence type="predicted"/>